<dbReference type="InterPro" id="IPR051531">
    <property type="entry name" value="N-acetyltransferase"/>
</dbReference>
<evidence type="ECO:0000313" key="3">
    <source>
        <dbReference type="Proteomes" id="UP000295151"/>
    </source>
</evidence>
<dbReference type="SUPFAM" id="SSF55729">
    <property type="entry name" value="Acyl-CoA N-acyltransferases (Nat)"/>
    <property type="match status" value="1"/>
</dbReference>
<dbReference type="Gene3D" id="3.40.630.30">
    <property type="match status" value="1"/>
</dbReference>
<reference evidence="2 3" key="1">
    <citation type="submission" date="2019-03" db="EMBL/GenBank/DDBJ databases">
        <title>Genomic Encyclopedia of Type Strains, Phase III (KMG-III): the genomes of soil and plant-associated and newly described type strains.</title>
        <authorList>
            <person name="Whitman W."/>
        </authorList>
    </citation>
    <scope>NUCLEOTIDE SEQUENCE [LARGE SCALE GENOMIC DNA]</scope>
    <source>
        <strain evidence="2 3">VKM Ac-2575</strain>
    </source>
</reference>
<evidence type="ECO:0000259" key="1">
    <source>
        <dbReference type="PROSITE" id="PS51186"/>
    </source>
</evidence>
<protein>
    <submittedName>
        <fullName evidence="2">RimJ/RimL family protein N-acetyltransferase</fullName>
    </submittedName>
</protein>
<dbReference type="CDD" id="cd04301">
    <property type="entry name" value="NAT_SF"/>
    <property type="match status" value="1"/>
</dbReference>
<proteinExistence type="predicted"/>
<keyword evidence="3" id="KW-1185">Reference proteome</keyword>
<feature type="domain" description="N-acetyltransferase" evidence="1">
    <location>
        <begin position="19"/>
        <end position="176"/>
    </location>
</feature>
<keyword evidence="2" id="KW-0808">Transferase</keyword>
<dbReference type="AlphaFoldDB" id="A0A4R7T837"/>
<dbReference type="EMBL" id="SOCE01000001">
    <property type="protein sequence ID" value="TDU88102.1"/>
    <property type="molecule type" value="Genomic_DNA"/>
</dbReference>
<accession>A0A4R7T837</accession>
<gene>
    <name evidence="2" type="ORF">EV138_1642</name>
</gene>
<sequence length="176" mass="18746">MGRSGPIEPPGEPLTDGAVAVRLRRESDLAAIAAASHDPESLRWLTDPPMDAEARRTSLDRNAEAWRTGQAAPMVIAAADSDEPIGIVNLQFRDDEVATIAYSVFPAHRGQGIAPRAVELVSGWALGQLRLSRLILEADEGNAASIRVAEKCGFERTGSRVEDSGATTVIFARTAS</sequence>
<dbReference type="PANTHER" id="PTHR43792">
    <property type="entry name" value="GNAT FAMILY, PUTATIVE (AFU_ORTHOLOGUE AFUA_3G00765)-RELATED-RELATED"/>
    <property type="match status" value="1"/>
</dbReference>
<dbReference type="GO" id="GO:0016747">
    <property type="term" value="F:acyltransferase activity, transferring groups other than amino-acyl groups"/>
    <property type="evidence" value="ECO:0007669"/>
    <property type="project" value="InterPro"/>
</dbReference>
<comment type="caution">
    <text evidence="2">The sequence shown here is derived from an EMBL/GenBank/DDBJ whole genome shotgun (WGS) entry which is preliminary data.</text>
</comment>
<dbReference type="PROSITE" id="PS51186">
    <property type="entry name" value="GNAT"/>
    <property type="match status" value="1"/>
</dbReference>
<evidence type="ECO:0000313" key="2">
    <source>
        <dbReference type="EMBL" id="TDU88102.1"/>
    </source>
</evidence>
<dbReference type="Pfam" id="PF13302">
    <property type="entry name" value="Acetyltransf_3"/>
    <property type="match status" value="1"/>
</dbReference>
<dbReference type="RefSeq" id="WP_166678528.1">
    <property type="nucleotide sequence ID" value="NZ_SOCE01000001.1"/>
</dbReference>
<dbReference type="Proteomes" id="UP000295151">
    <property type="component" value="Unassembled WGS sequence"/>
</dbReference>
<organism evidence="2 3">
    <name type="scientific">Kribbella voronezhensis</name>
    <dbReference type="NCBI Taxonomy" id="2512212"/>
    <lineage>
        <taxon>Bacteria</taxon>
        <taxon>Bacillati</taxon>
        <taxon>Actinomycetota</taxon>
        <taxon>Actinomycetes</taxon>
        <taxon>Propionibacteriales</taxon>
        <taxon>Kribbellaceae</taxon>
        <taxon>Kribbella</taxon>
    </lineage>
</organism>
<dbReference type="InterPro" id="IPR000182">
    <property type="entry name" value="GNAT_dom"/>
</dbReference>
<dbReference type="InterPro" id="IPR016181">
    <property type="entry name" value="Acyl_CoA_acyltransferase"/>
</dbReference>
<name>A0A4R7T837_9ACTN</name>